<protein>
    <submittedName>
        <fullName evidence="2">Cell wall biogenesis protein Mhp1</fullName>
    </submittedName>
</protein>
<keyword evidence="3" id="KW-1185">Reference proteome</keyword>
<proteinExistence type="predicted"/>
<evidence type="ECO:0000313" key="3">
    <source>
        <dbReference type="Proteomes" id="UP001163105"/>
    </source>
</evidence>
<accession>A0AB34FX81</accession>
<comment type="caution">
    <text evidence="2">The sequence shown here is derived from an EMBL/GenBank/DDBJ whole genome shotgun (WGS) entry which is preliminary data.</text>
</comment>
<gene>
    <name evidence="2" type="ORF">O9K51_04597</name>
</gene>
<feature type="region of interest" description="Disordered" evidence="1">
    <location>
        <begin position="95"/>
        <end position="117"/>
    </location>
</feature>
<evidence type="ECO:0000313" key="2">
    <source>
        <dbReference type="EMBL" id="KAJ6443418.1"/>
    </source>
</evidence>
<organism evidence="2 3">
    <name type="scientific">Purpureocillium lavendulum</name>
    <dbReference type="NCBI Taxonomy" id="1247861"/>
    <lineage>
        <taxon>Eukaryota</taxon>
        <taxon>Fungi</taxon>
        <taxon>Dikarya</taxon>
        <taxon>Ascomycota</taxon>
        <taxon>Pezizomycotina</taxon>
        <taxon>Sordariomycetes</taxon>
        <taxon>Hypocreomycetidae</taxon>
        <taxon>Hypocreales</taxon>
        <taxon>Ophiocordycipitaceae</taxon>
        <taxon>Purpureocillium</taxon>
    </lineage>
</organism>
<dbReference type="EMBL" id="JAQHRD010000003">
    <property type="protein sequence ID" value="KAJ6443418.1"/>
    <property type="molecule type" value="Genomic_DNA"/>
</dbReference>
<dbReference type="Proteomes" id="UP001163105">
    <property type="component" value="Unassembled WGS sequence"/>
</dbReference>
<evidence type="ECO:0000256" key="1">
    <source>
        <dbReference type="SAM" id="MobiDB-lite"/>
    </source>
</evidence>
<name>A0AB34FX81_9HYPO</name>
<sequence length="193" mass="20236">MSQASIHRGSYTAIPADASPGLLFLKALLPELDSLGPFAGTPALMSLLTPTAVFIINGGPPIPARDMLPMFERRAETVAEFRHDVDVAWDVAHESQNDDDDDDNDAAAAAAGPGSGRRTVMYESTSVTVFRDDPERVEVRVREFNVVELVPTGEPGGGGGGGAFKAAELRAFLDGAAVASRAQAVQKLKGGTT</sequence>
<reference evidence="2" key="1">
    <citation type="submission" date="2023-01" db="EMBL/GenBank/DDBJ databases">
        <title>The growth and conidiation of Purpureocillium lavendulum are regulated by nitrogen source and histone H3K14 acetylation.</title>
        <authorList>
            <person name="Tang P."/>
            <person name="Han J."/>
            <person name="Zhang C."/>
            <person name="Tang P."/>
            <person name="Qi F."/>
            <person name="Zhang K."/>
            <person name="Liang L."/>
        </authorList>
    </citation>
    <scope>NUCLEOTIDE SEQUENCE</scope>
    <source>
        <strain evidence="2">YMF1.00683</strain>
    </source>
</reference>
<dbReference type="AlphaFoldDB" id="A0AB34FX81"/>